<dbReference type="RefSeq" id="WP_269442538.1">
    <property type="nucleotide sequence ID" value="NZ_CP097463.1"/>
</dbReference>
<evidence type="ECO:0000256" key="4">
    <source>
        <dbReference type="ARBA" id="ARBA00022989"/>
    </source>
</evidence>
<keyword evidence="9" id="KW-1185">Reference proteome</keyword>
<protein>
    <submittedName>
        <fullName evidence="8">GtrA family protein</fullName>
    </submittedName>
</protein>
<comment type="similarity">
    <text evidence="2">Belongs to the GtrA family.</text>
</comment>
<dbReference type="Pfam" id="PF04138">
    <property type="entry name" value="GtrA_DPMS_TM"/>
    <property type="match status" value="1"/>
</dbReference>
<evidence type="ECO:0000256" key="6">
    <source>
        <dbReference type="SAM" id="Phobius"/>
    </source>
</evidence>
<gene>
    <name evidence="8" type="ORF">M6B22_15910</name>
</gene>
<dbReference type="InterPro" id="IPR007267">
    <property type="entry name" value="GtrA_DPMS_TM"/>
</dbReference>
<keyword evidence="4 6" id="KW-1133">Transmembrane helix</keyword>
<evidence type="ECO:0000256" key="3">
    <source>
        <dbReference type="ARBA" id="ARBA00022692"/>
    </source>
</evidence>
<evidence type="ECO:0000256" key="2">
    <source>
        <dbReference type="ARBA" id="ARBA00009399"/>
    </source>
</evidence>
<feature type="domain" description="GtrA/DPMS transmembrane" evidence="7">
    <location>
        <begin position="8"/>
        <end position="117"/>
    </location>
</feature>
<dbReference type="PANTHER" id="PTHR38459:SF1">
    <property type="entry name" value="PROPHAGE BACTOPRENOL-LINKED GLUCOSE TRANSLOCASE HOMOLOG"/>
    <property type="match status" value="1"/>
</dbReference>
<keyword evidence="5 6" id="KW-0472">Membrane</keyword>
<sequence length="143" mass="15709">MVLKRLARFGAIGVLNTGIYYAVYLVLRTEITYLLAHVCAFVVAMICSYFLNCYLTFRTRPTWRTFLLFPLSNVANFVLTTVGLRIAVAGLGIDQRIAPLAVAVFAIPLTYILAHHIMIGRLSGVGHPPEVGLADSHRDAADS</sequence>
<evidence type="ECO:0000259" key="7">
    <source>
        <dbReference type="Pfam" id="PF04138"/>
    </source>
</evidence>
<evidence type="ECO:0000313" key="8">
    <source>
        <dbReference type="EMBL" id="WAX56012.1"/>
    </source>
</evidence>
<feature type="transmembrane region" description="Helical" evidence="6">
    <location>
        <begin position="33"/>
        <end position="55"/>
    </location>
</feature>
<dbReference type="PANTHER" id="PTHR38459">
    <property type="entry name" value="PROPHAGE BACTOPRENOL-LINKED GLUCOSE TRANSLOCASE HOMOLOG"/>
    <property type="match status" value="1"/>
</dbReference>
<dbReference type="InterPro" id="IPR051401">
    <property type="entry name" value="GtrA_CellWall_Glycosyl"/>
</dbReference>
<reference evidence="8" key="1">
    <citation type="submission" date="2022-05" db="EMBL/GenBank/DDBJ databases">
        <title>Jatrophihabitans sp. SB3-54 whole genome sequence.</title>
        <authorList>
            <person name="Suh M.K."/>
            <person name="Eom M.K."/>
            <person name="Kim J.S."/>
            <person name="Kim H.S."/>
            <person name="Do H.E."/>
            <person name="Shin Y.K."/>
            <person name="Lee J.-S."/>
        </authorList>
    </citation>
    <scope>NUCLEOTIDE SEQUENCE</scope>
    <source>
        <strain evidence="8">SB3-54</strain>
    </source>
</reference>
<proteinExistence type="inferred from homology"/>
<dbReference type="Proteomes" id="UP001164693">
    <property type="component" value="Chromosome"/>
</dbReference>
<feature type="transmembrane region" description="Helical" evidence="6">
    <location>
        <begin position="7"/>
        <end position="27"/>
    </location>
</feature>
<dbReference type="EMBL" id="CP097463">
    <property type="protein sequence ID" value="WAX56012.1"/>
    <property type="molecule type" value="Genomic_DNA"/>
</dbReference>
<feature type="transmembrane region" description="Helical" evidence="6">
    <location>
        <begin position="97"/>
        <end position="114"/>
    </location>
</feature>
<organism evidence="8 9">
    <name type="scientific">Jatrophihabitans cynanchi</name>
    <dbReference type="NCBI Taxonomy" id="2944128"/>
    <lineage>
        <taxon>Bacteria</taxon>
        <taxon>Bacillati</taxon>
        <taxon>Actinomycetota</taxon>
        <taxon>Actinomycetes</taxon>
        <taxon>Jatrophihabitantales</taxon>
        <taxon>Jatrophihabitantaceae</taxon>
        <taxon>Jatrophihabitans</taxon>
    </lineage>
</organism>
<feature type="transmembrane region" description="Helical" evidence="6">
    <location>
        <begin position="67"/>
        <end position="91"/>
    </location>
</feature>
<comment type="subcellular location">
    <subcellularLocation>
        <location evidence="1">Membrane</location>
        <topology evidence="1">Multi-pass membrane protein</topology>
    </subcellularLocation>
</comment>
<keyword evidence="3 6" id="KW-0812">Transmembrane</keyword>
<accession>A0ABY7JXG9</accession>
<evidence type="ECO:0000256" key="1">
    <source>
        <dbReference type="ARBA" id="ARBA00004141"/>
    </source>
</evidence>
<evidence type="ECO:0000256" key="5">
    <source>
        <dbReference type="ARBA" id="ARBA00023136"/>
    </source>
</evidence>
<evidence type="ECO:0000313" key="9">
    <source>
        <dbReference type="Proteomes" id="UP001164693"/>
    </source>
</evidence>
<name>A0ABY7JXG9_9ACTN</name>